<name>A0A5B9QKZ0_9BACT</name>
<keyword evidence="8" id="KW-1185">Reference proteome</keyword>
<dbReference type="Gene3D" id="3.30.200.20">
    <property type="entry name" value="Phosphorylase Kinase, domain 1"/>
    <property type="match status" value="1"/>
</dbReference>
<dbReference type="InterPro" id="IPR041664">
    <property type="entry name" value="AAA_16"/>
</dbReference>
<reference evidence="7 8" key="1">
    <citation type="submission" date="2019-08" db="EMBL/GenBank/DDBJ databases">
        <title>Deep-cultivation of Planctomycetes and their phenomic and genomic characterization uncovers novel biology.</title>
        <authorList>
            <person name="Wiegand S."/>
            <person name="Jogler M."/>
            <person name="Boedeker C."/>
            <person name="Pinto D."/>
            <person name="Vollmers J."/>
            <person name="Rivas-Marin E."/>
            <person name="Kohn T."/>
            <person name="Peeters S.H."/>
            <person name="Heuer A."/>
            <person name="Rast P."/>
            <person name="Oberbeckmann S."/>
            <person name="Bunk B."/>
            <person name="Jeske O."/>
            <person name="Meyerdierks A."/>
            <person name="Storesund J.E."/>
            <person name="Kallscheuer N."/>
            <person name="Luecker S."/>
            <person name="Lage O.M."/>
            <person name="Pohl T."/>
            <person name="Merkel B.J."/>
            <person name="Hornburger P."/>
            <person name="Mueller R.-W."/>
            <person name="Bruemmer F."/>
            <person name="Labrenz M."/>
            <person name="Spormann A.M."/>
            <person name="Op den Camp H."/>
            <person name="Overmann J."/>
            <person name="Amann R."/>
            <person name="Jetten M.S.M."/>
            <person name="Mascher T."/>
            <person name="Medema M.H."/>
            <person name="Devos D.P."/>
            <person name="Kaster A.-K."/>
            <person name="Ovreas L."/>
            <person name="Rohde M."/>
            <person name="Galperin M.Y."/>
            <person name="Jogler C."/>
        </authorList>
    </citation>
    <scope>NUCLEOTIDE SEQUENCE [LARGE SCALE GENOMIC DNA]</scope>
    <source>
        <strain evidence="7 8">UC8</strain>
    </source>
</reference>
<dbReference type="CDD" id="cd14014">
    <property type="entry name" value="STKc_PknB_like"/>
    <property type="match status" value="1"/>
</dbReference>
<evidence type="ECO:0000256" key="5">
    <source>
        <dbReference type="SAM" id="MobiDB-lite"/>
    </source>
</evidence>
<evidence type="ECO:0000259" key="6">
    <source>
        <dbReference type="PROSITE" id="PS50011"/>
    </source>
</evidence>
<gene>
    <name evidence="7" type="primary">prkC_9</name>
    <name evidence="7" type="ORF">UC8_17560</name>
</gene>
<feature type="domain" description="Protein kinase" evidence="6">
    <location>
        <begin position="69"/>
        <end position="324"/>
    </location>
</feature>
<dbReference type="InterPro" id="IPR000719">
    <property type="entry name" value="Prot_kinase_dom"/>
</dbReference>
<dbReference type="Proteomes" id="UP000325286">
    <property type="component" value="Chromosome"/>
</dbReference>
<dbReference type="KEGG" id="rul:UC8_17560"/>
<dbReference type="PROSITE" id="PS50011">
    <property type="entry name" value="PROTEIN_KINASE_DOM"/>
    <property type="match status" value="1"/>
</dbReference>
<keyword evidence="7" id="KW-0808">Transferase</keyword>
<dbReference type="InterPro" id="IPR027417">
    <property type="entry name" value="P-loop_NTPase"/>
</dbReference>
<dbReference type="AlphaFoldDB" id="A0A5B9QKZ0"/>
<dbReference type="Pfam" id="PF00069">
    <property type="entry name" value="Pkinase"/>
    <property type="match status" value="1"/>
</dbReference>
<dbReference type="InterPro" id="IPR017441">
    <property type="entry name" value="Protein_kinase_ATP_BS"/>
</dbReference>
<dbReference type="PROSITE" id="PS00107">
    <property type="entry name" value="PROTEIN_KINASE_ATP"/>
    <property type="match status" value="1"/>
</dbReference>
<keyword evidence="2 4" id="KW-0547">Nucleotide-binding</keyword>
<feature type="binding site" evidence="4">
    <location>
        <position position="98"/>
    </location>
    <ligand>
        <name>ATP</name>
        <dbReference type="ChEBI" id="CHEBI:30616"/>
    </ligand>
</feature>
<organism evidence="7 8">
    <name type="scientific">Roseimaritima ulvae</name>
    <dbReference type="NCBI Taxonomy" id="980254"/>
    <lineage>
        <taxon>Bacteria</taxon>
        <taxon>Pseudomonadati</taxon>
        <taxon>Planctomycetota</taxon>
        <taxon>Planctomycetia</taxon>
        <taxon>Pirellulales</taxon>
        <taxon>Pirellulaceae</taxon>
        <taxon>Roseimaritima</taxon>
    </lineage>
</organism>
<dbReference type="Pfam" id="PF13191">
    <property type="entry name" value="AAA_16"/>
    <property type="match status" value="1"/>
</dbReference>
<evidence type="ECO:0000256" key="1">
    <source>
        <dbReference type="ARBA" id="ARBA00008874"/>
    </source>
</evidence>
<dbReference type="PROSITE" id="PS00108">
    <property type="entry name" value="PROTEIN_KINASE_ST"/>
    <property type="match status" value="1"/>
</dbReference>
<dbReference type="SUPFAM" id="SSF52540">
    <property type="entry name" value="P-loop containing nucleoside triphosphate hydrolases"/>
    <property type="match status" value="1"/>
</dbReference>
<evidence type="ECO:0000256" key="3">
    <source>
        <dbReference type="ARBA" id="ARBA00022840"/>
    </source>
</evidence>
<protein>
    <submittedName>
        <fullName evidence="7">Serine/threonine-protein kinase PrkC</fullName>
        <ecNumber evidence="7">2.7.11.1</ecNumber>
    </submittedName>
</protein>
<dbReference type="Gene3D" id="3.40.50.300">
    <property type="entry name" value="P-loop containing nucleotide triphosphate hydrolases"/>
    <property type="match status" value="1"/>
</dbReference>
<dbReference type="InterPro" id="IPR011009">
    <property type="entry name" value="Kinase-like_dom_sf"/>
</dbReference>
<dbReference type="Gene3D" id="1.10.510.10">
    <property type="entry name" value="Transferase(Phosphotransferase) domain 1"/>
    <property type="match status" value="1"/>
</dbReference>
<dbReference type="EMBL" id="CP042914">
    <property type="protein sequence ID" value="QEG39758.1"/>
    <property type="molecule type" value="Genomic_DNA"/>
</dbReference>
<dbReference type="PANTHER" id="PTHR45832:SF22">
    <property type="entry name" value="SERINE_THREONINE-PROTEIN KINASE SAMKA-RELATED"/>
    <property type="match status" value="1"/>
</dbReference>
<comment type="similarity">
    <text evidence="1">Belongs to the protein kinase superfamily. STE Ser/Thr protein kinase family. STE20 subfamily.</text>
</comment>
<dbReference type="SMART" id="SM00220">
    <property type="entry name" value="S_TKc"/>
    <property type="match status" value="1"/>
</dbReference>
<evidence type="ECO:0000313" key="8">
    <source>
        <dbReference type="Proteomes" id="UP000325286"/>
    </source>
</evidence>
<dbReference type="GO" id="GO:0004674">
    <property type="term" value="F:protein serine/threonine kinase activity"/>
    <property type="evidence" value="ECO:0007669"/>
    <property type="project" value="UniProtKB-EC"/>
</dbReference>
<evidence type="ECO:0000256" key="2">
    <source>
        <dbReference type="ARBA" id="ARBA00022741"/>
    </source>
</evidence>
<evidence type="ECO:0000256" key="4">
    <source>
        <dbReference type="PROSITE-ProRule" id="PRU10141"/>
    </source>
</evidence>
<dbReference type="OrthoDB" id="5476445at2"/>
<dbReference type="SUPFAM" id="SSF56112">
    <property type="entry name" value="Protein kinase-like (PK-like)"/>
    <property type="match status" value="1"/>
</dbReference>
<accession>A0A5B9QKZ0</accession>
<dbReference type="EC" id="2.7.11.1" evidence="7"/>
<keyword evidence="3 4" id="KW-0067">ATP-binding</keyword>
<dbReference type="RefSeq" id="WP_068134340.1">
    <property type="nucleotide sequence ID" value="NZ_CP042914.1"/>
</dbReference>
<dbReference type="GO" id="GO:0005524">
    <property type="term" value="F:ATP binding"/>
    <property type="evidence" value="ECO:0007669"/>
    <property type="project" value="UniProtKB-UniRule"/>
</dbReference>
<dbReference type="InterPro" id="IPR051931">
    <property type="entry name" value="PAK3-like"/>
</dbReference>
<dbReference type="InterPro" id="IPR008271">
    <property type="entry name" value="Ser/Thr_kinase_AS"/>
</dbReference>
<feature type="region of interest" description="Disordered" evidence="5">
    <location>
        <begin position="19"/>
        <end position="61"/>
    </location>
</feature>
<keyword evidence="7" id="KW-0418">Kinase</keyword>
<proteinExistence type="inferred from homology"/>
<dbReference type="PANTHER" id="PTHR45832">
    <property type="entry name" value="SERINE/THREONINE-PROTEIN KINASE SAMKA-RELATED-RELATED"/>
    <property type="match status" value="1"/>
</dbReference>
<evidence type="ECO:0000313" key="7">
    <source>
        <dbReference type="EMBL" id="QEG39758.1"/>
    </source>
</evidence>
<sequence>MGNSGAGYDDEEDDEFFERRFESFPIGDEEGDSTAVYDRGDMDTDEGFPKSKQTPEVGPWRSGARIRGYRIQRLLGQGATGAVYSAVDAASNSQVALKVLLRPEANTINRLKRGFRALAEVFHPNLVMLYGLHQYEDQCFISMEQVDGLPLLKAIASEDIHDAKAFYNRLNAILREAGRALHALHSNQLVHRDIKPNNILIDRTGRLRLIDYGMVGSFDPVWDPDGHRAYVAGNQKYMAPEVLSKQNYPPGSDIFSLGRVIAKVARSCHPYGKSIRLDSEKLLPIDMPKSLKNLIRRMLSVEVKERPTAWEVASAAGGASEATVSTLVNPWQLQIVGRDDSMQHVRRWLSRLVSGQSKRLHITAPPGIGKSRFLSAVAEQLQEHKWLQIFESRCRRREEVPLQAFDEMLDALARRYSSVNAGRLELDPVSSQILRAAFPVLRGVLKKADEVPRDRSLGRVEANDAAVQLTAQICRHGPVIIIIDDLQWADQDSLTLLHKLEQEVSGVLGVITASRDDFQPPHLSATDQLKLRPLTMDESTKMLRTHLMLRRIDLPDAIVERFVRLAAGNCHHLLQLAACVSAFDSQELASWADGGPLNIRQLWQRRFAQLTSDQRIVLTSMVAAGGPVDLGDVLSVTELGDAGRRAVASLLQENWLNERVQTHHIEIFHDTIAEALVEFLPPDQLRNAHAQWAARLIASEKAVPAARIAGQLIESDQKEAATPYAIRAAEEAMQRFAFGEAARWHHRAAELLDGAEAVEHLRLAAEAFTVGGQSAQAAKTYLQLAGHPHEPYQERARGLAADSFLRAGEIHKARDATARLAKQLGLPQPKPQWLSTLWIVTNLIRMRLRGGYRLPQPAAGQEDGHARAEACFRITRALSVYDNIYAAELLTTGLLKLKHFDAIRDCVHSGSAYVAFGSYTPGWWRRDSVRLLGEVMQAAQRDGSPDSLAHALNATGFHHWMLCEFADSLTPLEESGDLYRNQCKGRIFESVHTALATLTSCFFLGRVEQLIQSSQAMIRDARDRDDQFTLHVATTGFAATALLFLGETRSVKQFNRSSAAPGRRENPQMFHALQTIALVFQKLYAGYPQQAAKLLEVHRRSFRRSGFFRLQLGRVSWSWLKANAALQVALSADESNAKRWLQEASQQAHRLAAENLPFATLASNLTFARVAELQGQTESAKTLYREAAGAADQQQLEPFRLAALDGLDALGRNRRVDTRLHDFLLTANVHDPAASEKLYVPSRGQ</sequence>